<reference evidence="2 3" key="1">
    <citation type="journal article" date="2018" name="Nat. Ecol. Evol.">
        <title>Pezizomycetes genomes reveal the molecular basis of ectomycorrhizal truffle lifestyle.</title>
        <authorList>
            <person name="Murat C."/>
            <person name="Payen T."/>
            <person name="Noel B."/>
            <person name="Kuo A."/>
            <person name="Morin E."/>
            <person name="Chen J."/>
            <person name="Kohler A."/>
            <person name="Krizsan K."/>
            <person name="Balestrini R."/>
            <person name="Da Silva C."/>
            <person name="Montanini B."/>
            <person name="Hainaut M."/>
            <person name="Levati E."/>
            <person name="Barry K.W."/>
            <person name="Belfiori B."/>
            <person name="Cichocki N."/>
            <person name="Clum A."/>
            <person name="Dockter R.B."/>
            <person name="Fauchery L."/>
            <person name="Guy J."/>
            <person name="Iotti M."/>
            <person name="Le Tacon F."/>
            <person name="Lindquist E.A."/>
            <person name="Lipzen A."/>
            <person name="Malagnac F."/>
            <person name="Mello A."/>
            <person name="Molinier V."/>
            <person name="Miyauchi S."/>
            <person name="Poulain J."/>
            <person name="Riccioni C."/>
            <person name="Rubini A."/>
            <person name="Sitrit Y."/>
            <person name="Splivallo R."/>
            <person name="Traeger S."/>
            <person name="Wang M."/>
            <person name="Zifcakova L."/>
            <person name="Wipf D."/>
            <person name="Zambonelli A."/>
            <person name="Paolocci F."/>
            <person name="Nowrousian M."/>
            <person name="Ottonello S."/>
            <person name="Baldrian P."/>
            <person name="Spatafora J.W."/>
            <person name="Henrissat B."/>
            <person name="Nagy L.G."/>
            <person name="Aury J.M."/>
            <person name="Wincker P."/>
            <person name="Grigoriev I.V."/>
            <person name="Bonfante P."/>
            <person name="Martin F.M."/>
        </authorList>
    </citation>
    <scope>NUCLEOTIDE SEQUENCE [LARGE SCALE GENOMIC DNA]</scope>
    <source>
        <strain evidence="2 3">120613-1</strain>
    </source>
</reference>
<accession>A0A3N4JR98</accession>
<dbReference type="OrthoDB" id="419598at2759"/>
<dbReference type="Gene3D" id="3.40.50.720">
    <property type="entry name" value="NAD(P)-binding Rossmann-like Domain"/>
    <property type="match status" value="1"/>
</dbReference>
<organism evidence="2 3">
    <name type="scientific">Choiromyces venosus 120613-1</name>
    <dbReference type="NCBI Taxonomy" id="1336337"/>
    <lineage>
        <taxon>Eukaryota</taxon>
        <taxon>Fungi</taxon>
        <taxon>Dikarya</taxon>
        <taxon>Ascomycota</taxon>
        <taxon>Pezizomycotina</taxon>
        <taxon>Pezizomycetes</taxon>
        <taxon>Pezizales</taxon>
        <taxon>Tuberaceae</taxon>
        <taxon>Choiromyces</taxon>
    </lineage>
</organism>
<dbReference type="PANTHER" id="PTHR47129">
    <property type="entry name" value="QUINONE OXIDOREDUCTASE 2"/>
    <property type="match status" value="1"/>
</dbReference>
<dbReference type="Pfam" id="PF05368">
    <property type="entry name" value="NmrA"/>
    <property type="match status" value="1"/>
</dbReference>
<dbReference type="InterPro" id="IPR008030">
    <property type="entry name" value="NmrA-like"/>
</dbReference>
<dbReference type="STRING" id="1336337.A0A3N4JR98"/>
<dbReference type="Proteomes" id="UP000276215">
    <property type="component" value="Unassembled WGS sequence"/>
</dbReference>
<gene>
    <name evidence="2" type="ORF">L873DRAFT_1767274</name>
</gene>
<name>A0A3N4JR98_9PEZI</name>
<dbReference type="InterPro" id="IPR036291">
    <property type="entry name" value="NAD(P)-bd_dom_sf"/>
</dbReference>
<feature type="domain" description="NmrA-like" evidence="1">
    <location>
        <begin position="2"/>
        <end position="253"/>
    </location>
</feature>
<keyword evidence="3" id="KW-1185">Reference proteome</keyword>
<dbReference type="Gene3D" id="3.90.25.10">
    <property type="entry name" value="UDP-galactose 4-epimerase, domain 1"/>
    <property type="match status" value="1"/>
</dbReference>
<dbReference type="EMBL" id="ML120386">
    <property type="protein sequence ID" value="RPA99538.1"/>
    <property type="molecule type" value="Genomic_DNA"/>
</dbReference>
<protein>
    <submittedName>
        <fullName evidence="2">NAD(P)-binding protein</fullName>
    </submittedName>
</protein>
<evidence type="ECO:0000313" key="2">
    <source>
        <dbReference type="EMBL" id="RPA99538.1"/>
    </source>
</evidence>
<proteinExistence type="predicted"/>
<dbReference type="PANTHER" id="PTHR47129:SF1">
    <property type="entry name" value="NMRA-LIKE DOMAIN-CONTAINING PROTEIN"/>
    <property type="match status" value="1"/>
</dbReference>
<sequence length="310" mass="33791">MSSILVTGATGGLGRQTLEFLAKYAPPGTTLLATTRDTSKIPENLKGAGANITFRQADFDDPIDKLAEAFRGADKLLVIATNSLDHGKRVSQVCNAIDAAAKAGVGRVYYTSFSMGGWADESVCGLQKAHYACEGRLKSCGADYTIIREGIYLDAFTMLLGWKPDSKEVYIPFDGPIHFSPRRELAEGTARLLLSSSHKNSTALFTGPYTITFSRLVELINEVMETNAEFKIVGLEPYVKGLVANGQSEEFAKWWSSFFVAVGNGETETTDGLLEELLGRKRVDTVEYVRGILKETKETGGYVWADVVKS</sequence>
<evidence type="ECO:0000313" key="3">
    <source>
        <dbReference type="Proteomes" id="UP000276215"/>
    </source>
</evidence>
<dbReference type="InterPro" id="IPR052718">
    <property type="entry name" value="NmrA-type_oxidoreductase"/>
</dbReference>
<dbReference type="SUPFAM" id="SSF51735">
    <property type="entry name" value="NAD(P)-binding Rossmann-fold domains"/>
    <property type="match status" value="1"/>
</dbReference>
<dbReference type="AlphaFoldDB" id="A0A3N4JR98"/>
<evidence type="ECO:0000259" key="1">
    <source>
        <dbReference type="Pfam" id="PF05368"/>
    </source>
</evidence>